<reference evidence="1" key="1">
    <citation type="submission" date="2019-11" db="EMBL/GenBank/DDBJ databases">
        <title>Epiphytic Pseudomonas syringae from cherry orchards.</title>
        <authorList>
            <person name="Hulin M.T."/>
        </authorList>
    </citation>
    <scope>NUCLEOTIDE SEQUENCE</scope>
    <source>
        <strain evidence="1">PA-2-1F</strain>
    </source>
</reference>
<sequence>MEKSEIDELSYLSTQCHPEDVLLSSKLFFPDFVVVGEAVFLEAKYEDKVFDCWLKQFEGDLQATEKMINHTHLYDVFDGY</sequence>
<evidence type="ECO:0000313" key="2">
    <source>
        <dbReference type="Proteomes" id="UP000814126"/>
    </source>
</evidence>
<comment type="caution">
    <text evidence="1">The sequence shown here is derived from an EMBL/GenBank/DDBJ whole genome shotgun (WGS) entry which is preliminary data.</text>
</comment>
<name>A0AAP2WK65_9PSED</name>
<dbReference type="Proteomes" id="UP000814126">
    <property type="component" value="Unassembled WGS sequence"/>
</dbReference>
<protein>
    <submittedName>
        <fullName evidence="1">Uncharacterized protein</fullName>
    </submittedName>
</protein>
<proteinExistence type="predicted"/>
<accession>A0AAP2WK65</accession>
<gene>
    <name evidence="1" type="ORF">GIV46_25140</name>
</gene>
<evidence type="ECO:0000313" key="1">
    <source>
        <dbReference type="EMBL" id="MCF5658278.1"/>
    </source>
</evidence>
<feature type="non-terminal residue" evidence="1">
    <location>
        <position position="80"/>
    </location>
</feature>
<dbReference type="AlphaFoldDB" id="A0AAP2WK65"/>
<organism evidence="1 2">
    <name type="scientific">Pseudomonas poae</name>
    <dbReference type="NCBI Taxonomy" id="200451"/>
    <lineage>
        <taxon>Bacteria</taxon>
        <taxon>Pseudomonadati</taxon>
        <taxon>Pseudomonadota</taxon>
        <taxon>Gammaproteobacteria</taxon>
        <taxon>Pseudomonadales</taxon>
        <taxon>Pseudomonadaceae</taxon>
        <taxon>Pseudomonas</taxon>
    </lineage>
</organism>
<dbReference type="EMBL" id="WJZX01000253">
    <property type="protein sequence ID" value="MCF5658278.1"/>
    <property type="molecule type" value="Genomic_DNA"/>
</dbReference>